<dbReference type="GO" id="GO:0000155">
    <property type="term" value="F:phosphorelay sensor kinase activity"/>
    <property type="evidence" value="ECO:0007669"/>
    <property type="project" value="InterPro"/>
</dbReference>
<dbReference type="InterPro" id="IPR036097">
    <property type="entry name" value="HisK_dim/P_sf"/>
</dbReference>
<dbReference type="SUPFAM" id="SSF55785">
    <property type="entry name" value="PYP-like sensor domain (PAS domain)"/>
    <property type="match status" value="1"/>
</dbReference>
<dbReference type="InterPro" id="IPR005467">
    <property type="entry name" value="His_kinase_dom"/>
</dbReference>
<dbReference type="SMART" id="SM00304">
    <property type="entry name" value="HAMP"/>
    <property type="match status" value="1"/>
</dbReference>
<dbReference type="PROSITE" id="PS50113">
    <property type="entry name" value="PAC"/>
    <property type="match status" value="1"/>
</dbReference>
<keyword evidence="14" id="KW-0472">Membrane</keyword>
<evidence type="ECO:0000259" key="17">
    <source>
        <dbReference type="PROSITE" id="PS50112"/>
    </source>
</evidence>
<feature type="domain" description="HAMP" evidence="19">
    <location>
        <begin position="327"/>
        <end position="379"/>
    </location>
</feature>
<dbReference type="Pfam" id="PF00672">
    <property type="entry name" value="HAMP"/>
    <property type="match status" value="1"/>
</dbReference>
<dbReference type="SMART" id="SM00387">
    <property type="entry name" value="HATPase_c"/>
    <property type="match status" value="1"/>
</dbReference>
<dbReference type="PRINTS" id="PR00344">
    <property type="entry name" value="BCTRLSENSOR"/>
</dbReference>
<dbReference type="SUPFAM" id="SSF158472">
    <property type="entry name" value="HAMP domain-like"/>
    <property type="match status" value="1"/>
</dbReference>
<dbReference type="Proteomes" id="UP000078543">
    <property type="component" value="Unassembled WGS sequence"/>
</dbReference>
<dbReference type="SUPFAM" id="SSF47384">
    <property type="entry name" value="Homodimeric domain of signal transducing histidine kinase"/>
    <property type="match status" value="1"/>
</dbReference>
<dbReference type="InterPro" id="IPR000014">
    <property type="entry name" value="PAS"/>
</dbReference>
<dbReference type="FunFam" id="3.30.565.10:FF:000010">
    <property type="entry name" value="Sensor histidine kinase RcsC"/>
    <property type="match status" value="1"/>
</dbReference>
<dbReference type="Pfam" id="PF00512">
    <property type="entry name" value="HisKA"/>
    <property type="match status" value="1"/>
</dbReference>
<dbReference type="InterPro" id="IPR038188">
    <property type="entry name" value="TorS_sensor_sf"/>
</dbReference>
<dbReference type="Gene3D" id="1.10.287.130">
    <property type="match status" value="1"/>
</dbReference>
<keyword evidence="8" id="KW-0067">ATP-binding</keyword>
<evidence type="ECO:0000259" key="16">
    <source>
        <dbReference type="PROSITE" id="PS50110"/>
    </source>
</evidence>
<dbReference type="PROSITE" id="PS50112">
    <property type="entry name" value="PAS"/>
    <property type="match status" value="1"/>
</dbReference>
<dbReference type="CDD" id="cd06225">
    <property type="entry name" value="HAMP"/>
    <property type="match status" value="1"/>
</dbReference>
<evidence type="ECO:0000256" key="1">
    <source>
        <dbReference type="ARBA" id="ARBA00000085"/>
    </source>
</evidence>
<dbReference type="SMART" id="SM00388">
    <property type="entry name" value="HisKA"/>
    <property type="match status" value="1"/>
</dbReference>
<evidence type="ECO:0000256" key="13">
    <source>
        <dbReference type="PROSITE-ProRule" id="PRU00169"/>
    </source>
</evidence>
<dbReference type="Gene3D" id="1.20.58.920">
    <property type="match status" value="1"/>
</dbReference>
<evidence type="ECO:0000256" key="5">
    <source>
        <dbReference type="ARBA" id="ARBA00022679"/>
    </source>
</evidence>
<dbReference type="InterPro" id="IPR036890">
    <property type="entry name" value="HATPase_C_sf"/>
</dbReference>
<feature type="modified residue" description="4-aspartylphosphate" evidence="13">
    <location>
        <position position="966"/>
    </location>
</feature>
<feature type="domain" description="Response regulatory" evidence="16">
    <location>
        <begin position="761"/>
        <end position="884"/>
    </location>
</feature>
<dbReference type="GO" id="GO:0005524">
    <property type="term" value="F:ATP binding"/>
    <property type="evidence" value="ECO:0007669"/>
    <property type="project" value="UniProtKB-KW"/>
</dbReference>
<reference evidence="21 22" key="1">
    <citation type="submission" date="2016-04" db="EMBL/GenBank/DDBJ databases">
        <title>Draft genome sequence of freshwater magnetotactic bacteria Magnetospirillum marisnigri SP-1 and Magnetospirillum moscoviense BB-1.</title>
        <authorList>
            <person name="Koziaeva V."/>
            <person name="Dziuba M.V."/>
            <person name="Ivanov T.M."/>
            <person name="Kuznetsov B."/>
            <person name="Grouzdev D.S."/>
        </authorList>
    </citation>
    <scope>NUCLEOTIDE SEQUENCE [LARGE SCALE GENOMIC DNA]</scope>
    <source>
        <strain evidence="21 22">BB-1</strain>
    </source>
</reference>
<feature type="domain" description="Response regulatory" evidence="16">
    <location>
        <begin position="917"/>
        <end position="1035"/>
    </location>
</feature>
<evidence type="ECO:0000259" key="19">
    <source>
        <dbReference type="PROSITE" id="PS50885"/>
    </source>
</evidence>
<dbReference type="SMART" id="SM00091">
    <property type="entry name" value="PAS"/>
    <property type="match status" value="1"/>
</dbReference>
<proteinExistence type="predicted"/>
<feature type="domain" description="PAS" evidence="17">
    <location>
        <begin position="387"/>
        <end position="454"/>
    </location>
</feature>
<dbReference type="EMBL" id="LWQU01000043">
    <property type="protein sequence ID" value="OAN63247.1"/>
    <property type="molecule type" value="Genomic_DNA"/>
</dbReference>
<name>A0A178N1G1_9PROT</name>
<keyword evidence="14" id="KW-0812">Transmembrane</keyword>
<feature type="transmembrane region" description="Helical" evidence="14">
    <location>
        <begin position="21"/>
        <end position="44"/>
    </location>
</feature>
<dbReference type="Pfam" id="PF02518">
    <property type="entry name" value="HATPase_c"/>
    <property type="match status" value="1"/>
</dbReference>
<dbReference type="InterPro" id="IPR011006">
    <property type="entry name" value="CheY-like_superfamily"/>
</dbReference>
<dbReference type="Pfam" id="PF13426">
    <property type="entry name" value="PAS_9"/>
    <property type="match status" value="1"/>
</dbReference>
<dbReference type="InterPro" id="IPR003660">
    <property type="entry name" value="HAMP_dom"/>
</dbReference>
<dbReference type="SUPFAM" id="SSF52172">
    <property type="entry name" value="CheY-like"/>
    <property type="match status" value="2"/>
</dbReference>
<dbReference type="CDD" id="cd00082">
    <property type="entry name" value="HisKA"/>
    <property type="match status" value="1"/>
</dbReference>
<evidence type="ECO:0000256" key="3">
    <source>
        <dbReference type="ARBA" id="ARBA00012438"/>
    </source>
</evidence>
<evidence type="ECO:0000256" key="8">
    <source>
        <dbReference type="ARBA" id="ARBA00022840"/>
    </source>
</evidence>
<evidence type="ECO:0000256" key="7">
    <source>
        <dbReference type="ARBA" id="ARBA00022777"/>
    </source>
</evidence>
<dbReference type="Gene3D" id="3.30.565.10">
    <property type="entry name" value="Histidine kinase-like ATPase, C-terminal domain"/>
    <property type="match status" value="1"/>
</dbReference>
<dbReference type="Pfam" id="PF21689">
    <property type="entry name" value="TorS_sensor_domain"/>
    <property type="match status" value="1"/>
</dbReference>
<keyword evidence="4 13" id="KW-0597">Phosphoprotein</keyword>
<dbReference type="InterPro" id="IPR001789">
    <property type="entry name" value="Sig_transdc_resp-reg_receiver"/>
</dbReference>
<dbReference type="Gene3D" id="6.10.340.10">
    <property type="match status" value="1"/>
</dbReference>
<dbReference type="CDD" id="cd17546">
    <property type="entry name" value="REC_hyHK_CKI1_RcsC-like"/>
    <property type="match status" value="1"/>
</dbReference>
<dbReference type="FunFam" id="1.10.287.130:FF:000002">
    <property type="entry name" value="Two-component osmosensing histidine kinase"/>
    <property type="match status" value="1"/>
</dbReference>
<evidence type="ECO:0000259" key="15">
    <source>
        <dbReference type="PROSITE" id="PS50109"/>
    </source>
</evidence>
<dbReference type="Gene3D" id="3.30.450.20">
    <property type="entry name" value="PAS domain"/>
    <property type="match status" value="1"/>
</dbReference>
<feature type="domain" description="PAC" evidence="18">
    <location>
        <begin position="459"/>
        <end position="509"/>
    </location>
</feature>
<dbReference type="CDD" id="cd16922">
    <property type="entry name" value="HATPase_EvgS-ArcB-TorS-like"/>
    <property type="match status" value="1"/>
</dbReference>
<dbReference type="Pfam" id="PF01627">
    <property type="entry name" value="Hpt"/>
    <property type="match status" value="1"/>
</dbReference>
<keyword evidence="14" id="KW-1133">Transmembrane helix</keyword>
<sequence>MALIRRGASFVQRWRFGIRAKLLVAIGTVSAMTLLAGIIAWAGYNEIGRLLAAVTGENLPRVTTALKLSEATARLAASAPSLDASRSQFQRQGAFIALQQQTERLRGLIENLEGSGVDRTQLEELRALMTGIGDNMTNRNAMVEHRLVLQSRSLNLAAEVDRLSVDLHARLLHRTRDPMAEQVVAAADQLRAGANAASLDKVADARRGYEEQARRLVLLMDSAGDTAMRELGRRTVSFGSGPDNVFELNVRRLIAETRLAAANEEGRDLVARTASAIGRLVAAAEAEASDNSRRAHQALTEGRRFMAVIAVITVVGALLFVWLYLARNIVNRLASLAQAMHRISEGDIATKVVADGNDEISDMAGELAIFRDALTKLRESSDALKESERRMRTILDTSPLALAISRTSDNTILYVNPRWSELYGPPAEQAIGMTTAEFYADPTDRDRIVDLVSRQGFLADYESRMKGADGEDLWAMMSAAAIIMDGEPAVCVSTTDITKRKEQEQALAEAKRTAEDASQAKSLFLATMSHEIRTPMNGVLTMAQLLEEMPLPPEQREMARIIRDSATALLTIINDILDFSKIESGKLQLENVDLSLVDIVEGVAELLAPRAVEKGIGLISFVDPMLPGHLRGDPVRLRQIITNLAGNAIKFTDRGCVRLGVEIDPGRAGFVRFTVKDTGIGLDGEQQARLFEPFAQADASIARRYGGTGLGLSICRRLVAMMGGEIGVDSKVGEGSVFWFSVPLEIVAPDAEPGPDLAGVAVLVLAEGPLAAEAMRQYLGHLGAQVAVVASTDGALAAVRAAALAGWSYDVVVMDGAQDFKLRLSVARALLAAAGPQTATKVVMVAAHSVYSSASSNAREAGLFAALPKPVRRRTLWRTVAAAAGRTMLDDIDEDRAVLASAYHPPSFEEAAAAGALILVAEDNPTNQVVIRRLMERLGYAIDIVGDGREAWDRMQIRDYGLLLTDCHMPEMDGYALTERVRAWEKETLNRMPIVALTADALAGTAKRCHDSGMDAFLAKPIDLAQLDATVRKLLPAAAALRRRVSTEASASGAPPSQAHVEEARPPVLDLAPMRAIFGSLTDDAKELLALFVDSTRPLVVEIDESLGRADIEAAQEAAHSAKGAGNSAGCFRFGRLCAEIEAACGRDDGEVAEALLPALQSAFEEAAAAIAAL</sequence>
<evidence type="ECO:0000256" key="4">
    <source>
        <dbReference type="ARBA" id="ARBA00022553"/>
    </source>
</evidence>
<dbReference type="AlphaFoldDB" id="A0A178N1G1"/>
<dbReference type="Pfam" id="PF00072">
    <property type="entry name" value="Response_reg"/>
    <property type="match status" value="1"/>
</dbReference>
<feature type="modified residue" description="Phosphohistidine" evidence="12">
    <location>
        <position position="1120"/>
    </location>
</feature>
<protein>
    <recommendedName>
        <fullName evidence="11">Sensory/regulatory protein RpfC</fullName>
        <ecNumber evidence="3">2.7.13.3</ecNumber>
    </recommendedName>
</protein>
<evidence type="ECO:0000256" key="12">
    <source>
        <dbReference type="PROSITE-ProRule" id="PRU00110"/>
    </source>
</evidence>
<comment type="subunit">
    <text evidence="10">At low DSF concentrations, interacts with RpfF.</text>
</comment>
<keyword evidence="5" id="KW-0808">Transferase</keyword>
<accession>A0A178N1G1</accession>
<evidence type="ECO:0000259" key="18">
    <source>
        <dbReference type="PROSITE" id="PS50113"/>
    </source>
</evidence>
<evidence type="ECO:0000256" key="14">
    <source>
        <dbReference type="SAM" id="Phobius"/>
    </source>
</evidence>
<dbReference type="GO" id="GO:0005886">
    <property type="term" value="C:plasma membrane"/>
    <property type="evidence" value="ECO:0007669"/>
    <property type="project" value="UniProtKB-SubCell"/>
</dbReference>
<evidence type="ECO:0000313" key="21">
    <source>
        <dbReference type="EMBL" id="OAN63247.1"/>
    </source>
</evidence>
<dbReference type="InterPro" id="IPR003594">
    <property type="entry name" value="HATPase_dom"/>
</dbReference>
<evidence type="ECO:0000256" key="6">
    <source>
        <dbReference type="ARBA" id="ARBA00022741"/>
    </source>
</evidence>
<dbReference type="STRING" id="1437059.A6A05_06780"/>
<evidence type="ECO:0000256" key="9">
    <source>
        <dbReference type="ARBA" id="ARBA00023012"/>
    </source>
</evidence>
<dbReference type="InterPro" id="IPR036641">
    <property type="entry name" value="HPT_dom_sf"/>
</dbReference>
<dbReference type="Gene3D" id="1.20.120.160">
    <property type="entry name" value="HPT domain"/>
    <property type="match status" value="1"/>
</dbReference>
<dbReference type="PANTHER" id="PTHR45339">
    <property type="entry name" value="HYBRID SIGNAL TRANSDUCTION HISTIDINE KINASE J"/>
    <property type="match status" value="1"/>
</dbReference>
<dbReference type="CDD" id="cd00130">
    <property type="entry name" value="PAS"/>
    <property type="match status" value="1"/>
</dbReference>
<keyword evidence="6" id="KW-0547">Nucleotide-binding</keyword>
<dbReference type="SUPFAM" id="SSF55874">
    <property type="entry name" value="ATPase domain of HSP90 chaperone/DNA topoisomerase II/histidine kinase"/>
    <property type="match status" value="1"/>
</dbReference>
<dbReference type="InterPro" id="IPR035965">
    <property type="entry name" value="PAS-like_dom_sf"/>
</dbReference>
<comment type="caution">
    <text evidence="21">The sequence shown here is derived from an EMBL/GenBank/DDBJ whole genome shotgun (WGS) entry which is preliminary data.</text>
</comment>
<feature type="transmembrane region" description="Helical" evidence="14">
    <location>
        <begin position="305"/>
        <end position="325"/>
    </location>
</feature>
<dbReference type="PROSITE" id="PS50894">
    <property type="entry name" value="HPT"/>
    <property type="match status" value="1"/>
</dbReference>
<dbReference type="PANTHER" id="PTHR45339:SF5">
    <property type="entry name" value="HISTIDINE KINASE"/>
    <property type="match status" value="1"/>
</dbReference>
<comment type="subcellular location">
    <subcellularLocation>
        <location evidence="2">Membrane</location>
    </subcellularLocation>
</comment>
<dbReference type="PROSITE" id="PS50109">
    <property type="entry name" value="HIS_KIN"/>
    <property type="match status" value="1"/>
</dbReference>
<feature type="modified residue" description="4-aspartylphosphate" evidence="13">
    <location>
        <position position="815"/>
    </location>
</feature>
<gene>
    <name evidence="21" type="ORF">A6A05_06780</name>
</gene>
<dbReference type="InterPro" id="IPR004358">
    <property type="entry name" value="Sig_transdc_His_kin-like_C"/>
</dbReference>
<comment type="catalytic activity">
    <reaction evidence="1">
        <text>ATP + protein L-histidine = ADP + protein N-phospho-L-histidine.</text>
        <dbReference type="EC" id="2.7.13.3"/>
    </reaction>
</comment>
<dbReference type="PROSITE" id="PS50885">
    <property type="entry name" value="HAMP"/>
    <property type="match status" value="1"/>
</dbReference>
<keyword evidence="7 21" id="KW-0418">Kinase</keyword>
<dbReference type="InterPro" id="IPR000700">
    <property type="entry name" value="PAS-assoc_C"/>
</dbReference>
<dbReference type="InterPro" id="IPR003661">
    <property type="entry name" value="HisK_dim/P_dom"/>
</dbReference>
<dbReference type="SMART" id="SM00448">
    <property type="entry name" value="REC"/>
    <property type="match status" value="2"/>
</dbReference>
<dbReference type="EC" id="2.7.13.3" evidence="3"/>
<feature type="domain" description="HPt" evidence="20">
    <location>
        <begin position="1081"/>
        <end position="1174"/>
    </location>
</feature>
<dbReference type="PROSITE" id="PS50110">
    <property type="entry name" value="RESPONSE_REGULATORY"/>
    <property type="match status" value="2"/>
</dbReference>
<organism evidence="21 22">
    <name type="scientific">Magnetospirillum moscoviense</name>
    <dbReference type="NCBI Taxonomy" id="1437059"/>
    <lineage>
        <taxon>Bacteria</taxon>
        <taxon>Pseudomonadati</taxon>
        <taxon>Pseudomonadota</taxon>
        <taxon>Alphaproteobacteria</taxon>
        <taxon>Rhodospirillales</taxon>
        <taxon>Rhodospirillaceae</taxon>
        <taxon>Magnetospirillum</taxon>
    </lineage>
</organism>
<evidence type="ECO:0000256" key="10">
    <source>
        <dbReference type="ARBA" id="ARBA00064003"/>
    </source>
</evidence>
<dbReference type="Gene3D" id="3.40.50.2300">
    <property type="match status" value="2"/>
</dbReference>
<evidence type="ECO:0000256" key="2">
    <source>
        <dbReference type="ARBA" id="ARBA00004370"/>
    </source>
</evidence>
<keyword evidence="22" id="KW-1185">Reference proteome</keyword>
<evidence type="ECO:0000256" key="11">
    <source>
        <dbReference type="ARBA" id="ARBA00068150"/>
    </source>
</evidence>
<dbReference type="SUPFAM" id="SSF47226">
    <property type="entry name" value="Histidine-containing phosphotransfer domain, HPT domain"/>
    <property type="match status" value="1"/>
</dbReference>
<evidence type="ECO:0000259" key="20">
    <source>
        <dbReference type="PROSITE" id="PS50894"/>
    </source>
</evidence>
<feature type="domain" description="Histidine kinase" evidence="15">
    <location>
        <begin position="527"/>
        <end position="746"/>
    </location>
</feature>
<dbReference type="InterPro" id="IPR008207">
    <property type="entry name" value="Sig_transdc_His_kin_Hpt_dom"/>
</dbReference>
<keyword evidence="9" id="KW-0902">Two-component regulatory system</keyword>
<evidence type="ECO:0000313" key="22">
    <source>
        <dbReference type="Proteomes" id="UP000078543"/>
    </source>
</evidence>
<dbReference type="NCBIfam" id="TIGR00229">
    <property type="entry name" value="sensory_box"/>
    <property type="match status" value="1"/>
</dbReference>